<comment type="caution">
    <text evidence="1">The sequence shown here is derived from an EMBL/GenBank/DDBJ whole genome shotgun (WGS) entry which is preliminary data.</text>
</comment>
<dbReference type="Gene3D" id="2.40.50.140">
    <property type="entry name" value="Nucleic acid-binding proteins"/>
    <property type="match status" value="1"/>
</dbReference>
<dbReference type="Proteomes" id="UP000319949">
    <property type="component" value="Unassembled WGS sequence"/>
</dbReference>
<accession>A0A560CXH9</accession>
<evidence type="ECO:0000313" key="1">
    <source>
        <dbReference type="EMBL" id="TWA89541.1"/>
    </source>
</evidence>
<organism evidence="1 2">
    <name type="scientific">Bradyrhizobium stylosanthis</name>
    <dbReference type="NCBI Taxonomy" id="1803665"/>
    <lineage>
        <taxon>Bacteria</taxon>
        <taxon>Pseudomonadati</taxon>
        <taxon>Pseudomonadota</taxon>
        <taxon>Alphaproteobacteria</taxon>
        <taxon>Hyphomicrobiales</taxon>
        <taxon>Nitrobacteraceae</taxon>
        <taxon>Bradyrhizobium</taxon>
    </lineage>
</organism>
<keyword evidence="2" id="KW-1185">Reference proteome</keyword>
<dbReference type="OrthoDB" id="9786575at2"/>
<protein>
    <submittedName>
        <fullName evidence="1">Uncharacterized protein DUF2815</fullName>
    </submittedName>
</protein>
<dbReference type="AlphaFoldDB" id="A0A560CXH9"/>
<reference evidence="1 2" key="1">
    <citation type="submission" date="2019-06" db="EMBL/GenBank/DDBJ databases">
        <title>Genomic Encyclopedia of Type Strains, Phase IV (KMG-V): Genome sequencing to study the core and pangenomes of soil and plant-associated prokaryotes.</title>
        <authorList>
            <person name="Whitman W."/>
        </authorList>
    </citation>
    <scope>NUCLEOTIDE SEQUENCE [LARGE SCALE GENOMIC DNA]</scope>
    <source>
        <strain evidence="1 2">BR 510</strain>
    </source>
</reference>
<evidence type="ECO:0000313" key="2">
    <source>
        <dbReference type="Proteomes" id="UP000319949"/>
    </source>
</evidence>
<dbReference type="EMBL" id="VITK01000019">
    <property type="protein sequence ID" value="TWA89541.1"/>
    <property type="molecule type" value="Genomic_DNA"/>
</dbReference>
<dbReference type="InterPro" id="IPR022595">
    <property type="entry name" value="Enc34_ssDNA-bd"/>
</dbReference>
<dbReference type="InterPro" id="IPR012340">
    <property type="entry name" value="NA-bd_OB-fold"/>
</dbReference>
<gene>
    <name evidence="1" type="ORF">FBZ96_1199</name>
</gene>
<sequence>MSNENKAFLHPKTGSLVMPKGRILWNALFTPRKGKGGKEGKHEMNLLFPKTADLSVAKEEAITAGKDKFAKAFREANGKWPAKIATPFKRTADNDKLVAALEAADIKVEDFPVYVAARSKDKPGIVGPNGKSEGIEPEHVYSGRWARMTVDAFGYDAEGNTGVSFGLKNVQLLDNDDELVVGGGKVSAESEFEAVEGAGEEGKSADALFE</sequence>
<name>A0A560CXH9_9BRAD</name>
<proteinExistence type="predicted"/>
<dbReference type="RefSeq" id="WP_145670124.1">
    <property type="nucleotide sequence ID" value="NZ_VITK01000019.1"/>
</dbReference>
<dbReference type="Pfam" id="PF10991">
    <property type="entry name" value="Enc34_ssDNA-bd"/>
    <property type="match status" value="1"/>
</dbReference>
<dbReference type="SUPFAM" id="SSF50249">
    <property type="entry name" value="Nucleic acid-binding proteins"/>
    <property type="match status" value="1"/>
</dbReference>